<dbReference type="EMBL" id="JAERKF010000021">
    <property type="protein sequence ID" value="MBS1011675.1"/>
    <property type="molecule type" value="Genomic_DNA"/>
</dbReference>
<organism evidence="8 9">
    <name type="scientific">Levilactobacillus brevis</name>
    <name type="common">Lactobacillus brevis</name>
    <dbReference type="NCBI Taxonomy" id="1580"/>
    <lineage>
        <taxon>Bacteria</taxon>
        <taxon>Bacillati</taxon>
        <taxon>Bacillota</taxon>
        <taxon>Bacilli</taxon>
        <taxon>Lactobacillales</taxon>
        <taxon>Lactobacillaceae</taxon>
        <taxon>Levilactobacillus</taxon>
    </lineage>
</organism>
<dbReference type="RefSeq" id="WP_051345765.1">
    <property type="nucleotide sequence ID" value="NZ_CP019737.1"/>
</dbReference>
<evidence type="ECO:0000256" key="3">
    <source>
        <dbReference type="ARBA" id="ARBA00022692"/>
    </source>
</evidence>
<feature type="domain" description="GtrA/DPMS transmembrane" evidence="7">
    <location>
        <begin position="22"/>
        <end position="137"/>
    </location>
</feature>
<comment type="caution">
    <text evidence="8">The sequence shown here is derived from an EMBL/GenBank/DDBJ whole genome shotgun (WGS) entry which is preliminary data.</text>
</comment>
<keyword evidence="4 6" id="KW-1133">Transmembrane helix</keyword>
<dbReference type="Proteomes" id="UP000676478">
    <property type="component" value="Unassembled WGS sequence"/>
</dbReference>
<sequence length="146" mass="16845">MSEEKKEQIDAIKKNDRDQAQRYIVWGVVTVLINLSIFYILAHTLNVEYQVANFVAWFLSVQCSFWFEKILVFHHESKHVVKDISKFYGTRILTFLIESVILWLGISVLGFHEVITKIIGHGLAVLGNYFLSKLVVFKKIVVGDSI</sequence>
<dbReference type="Pfam" id="PF04138">
    <property type="entry name" value="GtrA_DPMS_TM"/>
    <property type="match status" value="1"/>
</dbReference>
<feature type="transmembrane region" description="Helical" evidence="6">
    <location>
        <begin position="23"/>
        <end position="42"/>
    </location>
</feature>
<dbReference type="AlphaFoldDB" id="A0AA41JU40"/>
<dbReference type="InterPro" id="IPR007267">
    <property type="entry name" value="GtrA_DPMS_TM"/>
</dbReference>
<evidence type="ECO:0000313" key="9">
    <source>
        <dbReference type="Proteomes" id="UP000676478"/>
    </source>
</evidence>
<dbReference type="PANTHER" id="PTHR38459">
    <property type="entry name" value="PROPHAGE BACTOPRENOL-LINKED GLUCOSE TRANSLOCASE HOMOLOG"/>
    <property type="match status" value="1"/>
</dbReference>
<evidence type="ECO:0000256" key="2">
    <source>
        <dbReference type="ARBA" id="ARBA00009399"/>
    </source>
</evidence>
<dbReference type="PANTHER" id="PTHR38459:SF5">
    <property type="entry name" value="CELL WALL TEICHOIC ACID GLYCOSYLATION PROTEIN GTCA"/>
    <property type="match status" value="1"/>
</dbReference>
<evidence type="ECO:0000256" key="6">
    <source>
        <dbReference type="SAM" id="Phobius"/>
    </source>
</evidence>
<proteinExistence type="inferred from homology"/>
<evidence type="ECO:0000259" key="7">
    <source>
        <dbReference type="Pfam" id="PF04138"/>
    </source>
</evidence>
<dbReference type="InterPro" id="IPR051401">
    <property type="entry name" value="GtrA_CellWall_Glycosyl"/>
</dbReference>
<feature type="transmembrane region" description="Helical" evidence="6">
    <location>
        <begin position="118"/>
        <end position="137"/>
    </location>
</feature>
<protein>
    <submittedName>
        <fullName evidence="8">GtrA family protein</fullName>
    </submittedName>
</protein>
<dbReference type="GO" id="GO:0000271">
    <property type="term" value="P:polysaccharide biosynthetic process"/>
    <property type="evidence" value="ECO:0007669"/>
    <property type="project" value="InterPro"/>
</dbReference>
<keyword evidence="3 6" id="KW-0812">Transmembrane</keyword>
<comment type="subcellular location">
    <subcellularLocation>
        <location evidence="1">Membrane</location>
        <topology evidence="1">Multi-pass membrane protein</topology>
    </subcellularLocation>
</comment>
<name>A0AA41JU40_LEVBR</name>
<accession>A0AA41JU40</accession>
<reference evidence="8" key="1">
    <citation type="submission" date="2020-12" db="EMBL/GenBank/DDBJ databases">
        <authorList>
            <person name="Mcmullen J.G."/>
        </authorList>
    </citation>
    <scope>NUCLEOTIDE SEQUENCE</scope>
    <source>
        <strain evidence="8">Dm-2019-70</strain>
    </source>
</reference>
<evidence type="ECO:0000313" key="8">
    <source>
        <dbReference type="EMBL" id="MBS1011675.1"/>
    </source>
</evidence>
<feature type="transmembrane region" description="Helical" evidence="6">
    <location>
        <begin position="54"/>
        <end position="72"/>
    </location>
</feature>
<evidence type="ECO:0000256" key="1">
    <source>
        <dbReference type="ARBA" id="ARBA00004141"/>
    </source>
</evidence>
<feature type="transmembrane region" description="Helical" evidence="6">
    <location>
        <begin position="92"/>
        <end position="112"/>
    </location>
</feature>
<reference evidence="8" key="2">
    <citation type="submission" date="2022-09" db="EMBL/GenBank/DDBJ databases">
        <title>Genome-inferred correspondence between phylogeny and metabolic traits in the wild Drosophila gut microbiome.</title>
        <authorList>
            <person name="Bueno E."/>
            <person name="Blow F."/>
            <person name="Douglas A.E."/>
        </authorList>
    </citation>
    <scope>NUCLEOTIDE SEQUENCE</scope>
    <source>
        <strain evidence="8">Dm-2019-70</strain>
    </source>
</reference>
<evidence type="ECO:0000256" key="5">
    <source>
        <dbReference type="ARBA" id="ARBA00023136"/>
    </source>
</evidence>
<comment type="similarity">
    <text evidence="2">Belongs to the GtrA family.</text>
</comment>
<keyword evidence="5 6" id="KW-0472">Membrane</keyword>
<dbReference type="GO" id="GO:0005886">
    <property type="term" value="C:plasma membrane"/>
    <property type="evidence" value="ECO:0007669"/>
    <property type="project" value="TreeGrafter"/>
</dbReference>
<gene>
    <name evidence="8" type="ORF">JK167_12700</name>
</gene>
<evidence type="ECO:0000256" key="4">
    <source>
        <dbReference type="ARBA" id="ARBA00022989"/>
    </source>
</evidence>